<reference evidence="2 3" key="1">
    <citation type="submission" date="2024-05" db="EMBL/GenBank/DDBJ databases">
        <title>Culex pipiens pipiens assembly and annotation.</title>
        <authorList>
            <person name="Alout H."/>
            <person name="Durand T."/>
        </authorList>
    </citation>
    <scope>NUCLEOTIDE SEQUENCE [LARGE SCALE GENOMIC DNA]</scope>
    <source>
        <strain evidence="2">HA-2024</strain>
        <tissue evidence="2">Whole body</tissue>
    </source>
</reference>
<sequence>MVGFEDIENKKQGARRRGSRAATRNLEPERGDKREGDEYDEETFRKLLQKQQLIWESGSSEACGTFPESSTMY</sequence>
<evidence type="ECO:0000313" key="3">
    <source>
        <dbReference type="Proteomes" id="UP001562425"/>
    </source>
</evidence>
<feature type="region of interest" description="Disordered" evidence="1">
    <location>
        <begin position="1"/>
        <end position="41"/>
    </location>
</feature>
<dbReference type="Proteomes" id="UP001562425">
    <property type="component" value="Unassembled WGS sequence"/>
</dbReference>
<keyword evidence="3" id="KW-1185">Reference proteome</keyword>
<organism evidence="2 3">
    <name type="scientific">Culex pipiens pipiens</name>
    <name type="common">Northern house mosquito</name>
    <dbReference type="NCBI Taxonomy" id="38569"/>
    <lineage>
        <taxon>Eukaryota</taxon>
        <taxon>Metazoa</taxon>
        <taxon>Ecdysozoa</taxon>
        <taxon>Arthropoda</taxon>
        <taxon>Hexapoda</taxon>
        <taxon>Insecta</taxon>
        <taxon>Pterygota</taxon>
        <taxon>Neoptera</taxon>
        <taxon>Endopterygota</taxon>
        <taxon>Diptera</taxon>
        <taxon>Nematocera</taxon>
        <taxon>Culicoidea</taxon>
        <taxon>Culicidae</taxon>
        <taxon>Culicinae</taxon>
        <taxon>Culicini</taxon>
        <taxon>Culex</taxon>
        <taxon>Culex</taxon>
    </lineage>
</organism>
<evidence type="ECO:0000313" key="2">
    <source>
        <dbReference type="EMBL" id="KAL1394943.1"/>
    </source>
</evidence>
<name>A0ABD1D5P9_CULPP</name>
<accession>A0ABD1D5P9</accession>
<dbReference type="AlphaFoldDB" id="A0ABD1D5P9"/>
<feature type="compositionally biased region" description="Basic and acidic residues" evidence="1">
    <location>
        <begin position="26"/>
        <end position="36"/>
    </location>
</feature>
<proteinExistence type="predicted"/>
<protein>
    <submittedName>
        <fullName evidence="2">Uncharacterized protein</fullName>
    </submittedName>
</protein>
<gene>
    <name evidence="2" type="ORF">pipiens_011591</name>
</gene>
<dbReference type="EMBL" id="JBEHCU010007371">
    <property type="protein sequence ID" value="KAL1394943.1"/>
    <property type="molecule type" value="Genomic_DNA"/>
</dbReference>
<comment type="caution">
    <text evidence="2">The sequence shown here is derived from an EMBL/GenBank/DDBJ whole genome shotgun (WGS) entry which is preliminary data.</text>
</comment>
<evidence type="ECO:0000256" key="1">
    <source>
        <dbReference type="SAM" id="MobiDB-lite"/>
    </source>
</evidence>